<evidence type="ECO:0000256" key="1">
    <source>
        <dbReference type="SAM" id="MobiDB-lite"/>
    </source>
</evidence>
<protein>
    <submittedName>
        <fullName evidence="2">Uncharacterized protein</fullName>
    </submittedName>
</protein>
<keyword evidence="3" id="KW-1185">Reference proteome</keyword>
<evidence type="ECO:0000313" key="3">
    <source>
        <dbReference type="Proteomes" id="UP001465976"/>
    </source>
</evidence>
<reference evidence="2 3" key="1">
    <citation type="submission" date="2024-02" db="EMBL/GenBank/DDBJ databases">
        <title>A draft genome for the cacao thread blight pathogen Marasmius crinis-equi.</title>
        <authorList>
            <person name="Cohen S.P."/>
            <person name="Baruah I.K."/>
            <person name="Amoako-Attah I."/>
            <person name="Bukari Y."/>
            <person name="Meinhardt L.W."/>
            <person name="Bailey B.A."/>
        </authorList>
    </citation>
    <scope>NUCLEOTIDE SEQUENCE [LARGE SCALE GENOMIC DNA]</scope>
    <source>
        <strain evidence="2 3">GH-76</strain>
    </source>
</reference>
<dbReference type="Proteomes" id="UP001465976">
    <property type="component" value="Unassembled WGS sequence"/>
</dbReference>
<dbReference type="EMBL" id="JBAHYK010000729">
    <property type="protein sequence ID" value="KAL0571693.1"/>
    <property type="molecule type" value="Genomic_DNA"/>
</dbReference>
<sequence length="71" mass="7417">MSGLAPTLIIARVAQSNSVDNVEQVMSTLHFNDRRSQGGSTDAEEGGSSQQLASNEVAGFSTIDAKRAGHL</sequence>
<proteinExistence type="predicted"/>
<accession>A0ABR3F8S6</accession>
<gene>
    <name evidence="2" type="ORF">V5O48_010270</name>
</gene>
<feature type="region of interest" description="Disordered" evidence="1">
    <location>
        <begin position="33"/>
        <end position="59"/>
    </location>
</feature>
<evidence type="ECO:0000313" key="2">
    <source>
        <dbReference type="EMBL" id="KAL0571693.1"/>
    </source>
</evidence>
<name>A0ABR3F8S6_9AGAR</name>
<comment type="caution">
    <text evidence="2">The sequence shown here is derived from an EMBL/GenBank/DDBJ whole genome shotgun (WGS) entry which is preliminary data.</text>
</comment>
<organism evidence="2 3">
    <name type="scientific">Marasmius crinis-equi</name>
    <dbReference type="NCBI Taxonomy" id="585013"/>
    <lineage>
        <taxon>Eukaryota</taxon>
        <taxon>Fungi</taxon>
        <taxon>Dikarya</taxon>
        <taxon>Basidiomycota</taxon>
        <taxon>Agaricomycotina</taxon>
        <taxon>Agaricomycetes</taxon>
        <taxon>Agaricomycetidae</taxon>
        <taxon>Agaricales</taxon>
        <taxon>Marasmiineae</taxon>
        <taxon>Marasmiaceae</taxon>
        <taxon>Marasmius</taxon>
    </lineage>
</organism>